<evidence type="ECO:0000313" key="1">
    <source>
        <dbReference type="EMBL" id="JAD16728.1"/>
    </source>
</evidence>
<organism evidence="1">
    <name type="scientific">Arundo donax</name>
    <name type="common">Giant reed</name>
    <name type="synonym">Donax arundinaceus</name>
    <dbReference type="NCBI Taxonomy" id="35708"/>
    <lineage>
        <taxon>Eukaryota</taxon>
        <taxon>Viridiplantae</taxon>
        <taxon>Streptophyta</taxon>
        <taxon>Embryophyta</taxon>
        <taxon>Tracheophyta</taxon>
        <taxon>Spermatophyta</taxon>
        <taxon>Magnoliopsida</taxon>
        <taxon>Liliopsida</taxon>
        <taxon>Poales</taxon>
        <taxon>Poaceae</taxon>
        <taxon>PACMAD clade</taxon>
        <taxon>Arundinoideae</taxon>
        <taxon>Arundineae</taxon>
        <taxon>Arundo</taxon>
    </lineage>
</organism>
<protein>
    <submittedName>
        <fullName evidence="1">Uncharacterized protein</fullName>
    </submittedName>
</protein>
<reference evidence="1" key="1">
    <citation type="submission" date="2014-09" db="EMBL/GenBank/DDBJ databases">
        <authorList>
            <person name="Magalhaes I.L.F."/>
            <person name="Oliveira U."/>
            <person name="Santos F.R."/>
            <person name="Vidigal T.H.D.A."/>
            <person name="Brescovit A.D."/>
            <person name="Santos A.J."/>
        </authorList>
    </citation>
    <scope>NUCLEOTIDE SEQUENCE</scope>
    <source>
        <tissue evidence="1">Shoot tissue taken approximately 20 cm above the soil surface</tissue>
    </source>
</reference>
<proteinExistence type="predicted"/>
<dbReference type="AlphaFoldDB" id="A0A0A8XVE2"/>
<sequence>MFVRAISSWLSAALPQNAFSPRNAATHTVQSAPFLFSNTLEYNISSAAP</sequence>
<name>A0A0A8XVE2_ARUDO</name>
<dbReference type="EMBL" id="GBRH01281167">
    <property type="protein sequence ID" value="JAD16728.1"/>
    <property type="molecule type" value="Transcribed_RNA"/>
</dbReference>
<accession>A0A0A8XVE2</accession>
<reference evidence="1" key="2">
    <citation type="journal article" date="2015" name="Data Brief">
        <title>Shoot transcriptome of the giant reed, Arundo donax.</title>
        <authorList>
            <person name="Barrero R.A."/>
            <person name="Guerrero F.D."/>
            <person name="Moolhuijzen P."/>
            <person name="Goolsby J.A."/>
            <person name="Tidwell J."/>
            <person name="Bellgard S.E."/>
            <person name="Bellgard M.I."/>
        </authorList>
    </citation>
    <scope>NUCLEOTIDE SEQUENCE</scope>
    <source>
        <tissue evidence="1">Shoot tissue taken approximately 20 cm above the soil surface</tissue>
    </source>
</reference>